<dbReference type="AlphaFoldDB" id="A0A8K0UE89"/>
<protein>
    <submittedName>
        <fullName evidence="3">Uncharacterized protein</fullName>
    </submittedName>
</protein>
<dbReference type="EMBL" id="JAEVFJ010000054">
    <property type="protein sequence ID" value="KAH8080261.1"/>
    <property type="molecule type" value="Genomic_DNA"/>
</dbReference>
<sequence length="594" mass="65422">MASIVISLSQQARSVFSRAQSIRTGGTKDKGKGAVLPQLYGFSSEYTQSVGILFTLVAKPEVQCLASSSLLTSSNILGSSLMSLPDWSSRIPLVTLSTRLALPNVFISIPTPAMYGQGFPNIPHLASCYSGRIKTLRVFAGRLQHVHTRSTSQEAIQEGPRTVSQVTLPYGMVLPKLPNSDHRVRLALNLIEFQRSGSQGRKDDRKVYAHQEIVMWILQSTSCTPFPTYHLQTVIATPDFLSFNGRPLPSRAAPIHPWSGNPTSSRVLPSLIAQSTRAHSASSSFVKAARRGCTLNSTHTDHQTQESPATLTLPDDIHCCQDRGSCVEEVVHWSAETLAHSSGNPPTSSVGVTARRQFLGVVIIRIHHPNLQLRRFCSDPCVQGDPKAKTLHVHVAPSCTTLITIAYDFLKAVIDLWASSHRCGFQVEWRTDVRQVGSPHHEFRTGKIVMGTAHVPLARHRAVAWLPPRRVIGGSFAISILSAVVIFSPEILARSAFIRKMWSMSTDPERTGEGDLGARLSIDTRQQARRYLRGRRSKDPPISSPQVEDTEPERYNAKHNRSPVINRDFVACTYPIVCPLRDHLVSINSDVSGV</sequence>
<dbReference type="Proteomes" id="UP000813824">
    <property type="component" value="Unassembled WGS sequence"/>
</dbReference>
<evidence type="ECO:0000256" key="1">
    <source>
        <dbReference type="SAM" id="MobiDB-lite"/>
    </source>
</evidence>
<organism evidence="3 4">
    <name type="scientific">Cristinia sonorae</name>
    <dbReference type="NCBI Taxonomy" id="1940300"/>
    <lineage>
        <taxon>Eukaryota</taxon>
        <taxon>Fungi</taxon>
        <taxon>Dikarya</taxon>
        <taxon>Basidiomycota</taxon>
        <taxon>Agaricomycotina</taxon>
        <taxon>Agaricomycetes</taxon>
        <taxon>Agaricomycetidae</taxon>
        <taxon>Agaricales</taxon>
        <taxon>Pleurotineae</taxon>
        <taxon>Stephanosporaceae</taxon>
        <taxon>Cristinia</taxon>
    </lineage>
</organism>
<evidence type="ECO:0000256" key="2">
    <source>
        <dbReference type="SAM" id="Phobius"/>
    </source>
</evidence>
<keyword evidence="2" id="KW-1133">Transmembrane helix</keyword>
<feature type="transmembrane region" description="Helical" evidence="2">
    <location>
        <begin position="471"/>
        <end position="493"/>
    </location>
</feature>
<gene>
    <name evidence="3" type="ORF">BXZ70DRAFT_910964</name>
</gene>
<keyword evidence="4" id="KW-1185">Reference proteome</keyword>
<reference evidence="3" key="1">
    <citation type="journal article" date="2021" name="New Phytol.">
        <title>Evolutionary innovations through gain and loss of genes in the ectomycorrhizal Boletales.</title>
        <authorList>
            <person name="Wu G."/>
            <person name="Miyauchi S."/>
            <person name="Morin E."/>
            <person name="Kuo A."/>
            <person name="Drula E."/>
            <person name="Varga T."/>
            <person name="Kohler A."/>
            <person name="Feng B."/>
            <person name="Cao Y."/>
            <person name="Lipzen A."/>
            <person name="Daum C."/>
            <person name="Hundley H."/>
            <person name="Pangilinan J."/>
            <person name="Johnson J."/>
            <person name="Barry K."/>
            <person name="LaButti K."/>
            <person name="Ng V."/>
            <person name="Ahrendt S."/>
            <person name="Min B."/>
            <person name="Choi I.G."/>
            <person name="Park H."/>
            <person name="Plett J.M."/>
            <person name="Magnuson J."/>
            <person name="Spatafora J.W."/>
            <person name="Nagy L.G."/>
            <person name="Henrissat B."/>
            <person name="Grigoriev I.V."/>
            <person name="Yang Z.L."/>
            <person name="Xu J."/>
            <person name="Martin F.M."/>
        </authorList>
    </citation>
    <scope>NUCLEOTIDE SEQUENCE</scope>
    <source>
        <strain evidence="3">KKN 215</strain>
    </source>
</reference>
<evidence type="ECO:0000313" key="4">
    <source>
        <dbReference type="Proteomes" id="UP000813824"/>
    </source>
</evidence>
<evidence type="ECO:0000313" key="3">
    <source>
        <dbReference type="EMBL" id="KAH8080261.1"/>
    </source>
</evidence>
<proteinExistence type="predicted"/>
<feature type="region of interest" description="Disordered" evidence="1">
    <location>
        <begin position="530"/>
        <end position="559"/>
    </location>
</feature>
<accession>A0A8K0UE89</accession>
<keyword evidence="2" id="KW-0472">Membrane</keyword>
<keyword evidence="2" id="KW-0812">Transmembrane</keyword>
<name>A0A8K0UE89_9AGAR</name>
<comment type="caution">
    <text evidence="3">The sequence shown here is derived from an EMBL/GenBank/DDBJ whole genome shotgun (WGS) entry which is preliminary data.</text>
</comment>